<feature type="region of interest" description="Disordered" evidence="1">
    <location>
        <begin position="23"/>
        <end position="46"/>
    </location>
</feature>
<evidence type="ECO:0000256" key="1">
    <source>
        <dbReference type="SAM" id="MobiDB-lite"/>
    </source>
</evidence>
<dbReference type="RefSeq" id="WP_113879699.1">
    <property type="nucleotide sequence ID" value="NZ_QNSA01000005.1"/>
</dbReference>
<name>A0A368V199_MARNT</name>
<accession>A0A368V199</accession>
<dbReference type="AlphaFoldDB" id="A0A368V199"/>
<organism evidence="3 4">
    <name type="scientific">Marinobacter nauticus</name>
    <name type="common">Marinobacter hydrocarbonoclasticus</name>
    <name type="synonym">Marinobacter aquaeolei</name>
    <dbReference type="NCBI Taxonomy" id="2743"/>
    <lineage>
        <taxon>Bacteria</taxon>
        <taxon>Pseudomonadati</taxon>
        <taxon>Pseudomonadota</taxon>
        <taxon>Gammaproteobacteria</taxon>
        <taxon>Pseudomonadales</taxon>
        <taxon>Marinobacteraceae</taxon>
        <taxon>Marinobacter</taxon>
    </lineage>
</organism>
<dbReference type="Proteomes" id="UP000252795">
    <property type="component" value="Unassembled WGS sequence"/>
</dbReference>
<keyword evidence="5" id="KW-1185">Reference proteome</keyword>
<evidence type="ECO:0000313" key="3">
    <source>
        <dbReference type="EMBL" id="RCW34829.1"/>
    </source>
</evidence>
<dbReference type="Proteomes" id="UP000253065">
    <property type="component" value="Unassembled WGS sequence"/>
</dbReference>
<proteinExistence type="predicted"/>
<comment type="caution">
    <text evidence="3">The sequence shown here is derived from an EMBL/GenBank/DDBJ whole genome shotgun (WGS) entry which is preliminary data.</text>
</comment>
<evidence type="ECO:0000313" key="2">
    <source>
        <dbReference type="EMBL" id="RBP74080.1"/>
    </source>
</evidence>
<dbReference type="EMBL" id="QNSA01000005">
    <property type="protein sequence ID" value="RBP74080.1"/>
    <property type="molecule type" value="Genomic_DNA"/>
</dbReference>
<reference evidence="3 4" key="1">
    <citation type="submission" date="2018-07" db="EMBL/GenBank/DDBJ databases">
        <title>Freshwater and sediment microbial communities from various areas in North America, analyzing microbe dynamics in response to fracking.</title>
        <authorList>
            <person name="Lamendella R."/>
        </authorList>
    </citation>
    <scope>NUCLEOTIDE SEQUENCE [LARGE SCALE GENOMIC DNA]</scope>
    <source>
        <strain evidence="3 4">114E</strain>
        <strain evidence="2 5">114E_o</strain>
    </source>
</reference>
<protein>
    <submittedName>
        <fullName evidence="3">Uncharacterized protein</fullName>
    </submittedName>
</protein>
<sequence>MEFLTALFLLFVFGAIFGAKKGKRRSRRKTSNRQSSPTKRPTPAARIAAREPKPDPYLYLYDHWKEVSEGKVKVPAWYHDPVTERQLQRLREDEIKLPGRPISKGQASDLIGLGEPTEPEQLEILRFFRVTGLPLKHYSIAAIEIDRIMSDPEKVRQWNNRPANAIQKEYYRYFGIPAPKGLTATEAEATIASHELSDDQWDDWDAYSDLIEELQDKDFREDYELKKPSIPVIRQAIERHTKEGIKITELSADDLVDTLFDIKPDLKKP</sequence>
<evidence type="ECO:0000313" key="4">
    <source>
        <dbReference type="Proteomes" id="UP000252795"/>
    </source>
</evidence>
<gene>
    <name evidence="3" type="ORF">DET51_105205</name>
    <name evidence="2" type="ORF">DET64_105206</name>
</gene>
<evidence type="ECO:0000313" key="5">
    <source>
        <dbReference type="Proteomes" id="UP000253065"/>
    </source>
</evidence>
<dbReference type="EMBL" id="QPJB01000005">
    <property type="protein sequence ID" value="RCW34829.1"/>
    <property type="molecule type" value="Genomic_DNA"/>
</dbReference>